<evidence type="ECO:0000259" key="8">
    <source>
        <dbReference type="PROSITE" id="PS50290"/>
    </source>
</evidence>
<keyword evidence="6" id="KW-0067">ATP-binding</keyword>
<protein>
    <recommendedName>
        <fullName evidence="2">1-phosphatidylinositol 4-kinase</fullName>
        <ecNumber evidence="2">2.7.1.67</ecNumber>
    </recommendedName>
</protein>
<feature type="domain" description="PI3K/PI4K catalytic" evidence="8">
    <location>
        <begin position="161"/>
        <end position="458"/>
    </location>
</feature>
<dbReference type="GO" id="GO:0004430">
    <property type="term" value="F:1-phosphatidylinositol 4-kinase activity"/>
    <property type="evidence" value="ECO:0007669"/>
    <property type="project" value="UniProtKB-EC"/>
</dbReference>
<evidence type="ECO:0000256" key="3">
    <source>
        <dbReference type="ARBA" id="ARBA00022679"/>
    </source>
</evidence>
<dbReference type="Gramene" id="Manes.14G090900.16.v8.1">
    <property type="protein sequence ID" value="Manes.14G090900.16.v8.1.CDS.1"/>
    <property type="gene ID" value="Manes.14G090900.v8.1"/>
</dbReference>
<evidence type="ECO:0000313" key="10">
    <source>
        <dbReference type="Proteomes" id="UP000091857"/>
    </source>
</evidence>
<dbReference type="InterPro" id="IPR044571">
    <property type="entry name" value="P4KG1-8"/>
</dbReference>
<evidence type="ECO:0000256" key="2">
    <source>
        <dbReference type="ARBA" id="ARBA00012169"/>
    </source>
</evidence>
<gene>
    <name evidence="9" type="ORF">MANES_14G090900</name>
</gene>
<name>A0A251JB40_MANES</name>
<organism evidence="9 10">
    <name type="scientific">Manihot esculenta</name>
    <name type="common">Cassava</name>
    <name type="synonym">Jatropha manihot</name>
    <dbReference type="NCBI Taxonomy" id="3983"/>
    <lineage>
        <taxon>Eukaryota</taxon>
        <taxon>Viridiplantae</taxon>
        <taxon>Streptophyta</taxon>
        <taxon>Embryophyta</taxon>
        <taxon>Tracheophyta</taxon>
        <taxon>Spermatophyta</taxon>
        <taxon>Magnoliopsida</taxon>
        <taxon>eudicotyledons</taxon>
        <taxon>Gunneridae</taxon>
        <taxon>Pentapetalae</taxon>
        <taxon>rosids</taxon>
        <taxon>fabids</taxon>
        <taxon>Malpighiales</taxon>
        <taxon>Euphorbiaceae</taxon>
        <taxon>Crotonoideae</taxon>
        <taxon>Manihoteae</taxon>
        <taxon>Manihot</taxon>
    </lineage>
</organism>
<keyword evidence="3" id="KW-0808">Transferase</keyword>
<dbReference type="OMA" id="ENGYMAN"/>
<dbReference type="PANTHER" id="PTHR45800">
    <property type="entry name" value="PHOSPHATIDYLINOSITOL 4-KINASE GAMMA"/>
    <property type="match status" value="1"/>
</dbReference>
<dbReference type="EMBL" id="CM004400">
    <property type="protein sequence ID" value="OAY31187.1"/>
    <property type="molecule type" value="Genomic_DNA"/>
</dbReference>
<feature type="region of interest" description="Disordered" evidence="7">
    <location>
        <begin position="509"/>
        <end position="548"/>
    </location>
</feature>
<proteinExistence type="inferred from homology"/>
<keyword evidence="10" id="KW-1185">Reference proteome</keyword>
<evidence type="ECO:0000256" key="1">
    <source>
        <dbReference type="ARBA" id="ARBA00008941"/>
    </source>
</evidence>
<dbReference type="EMBL" id="CM004400">
    <property type="protein sequence ID" value="OAY31186.1"/>
    <property type="molecule type" value="Genomic_DNA"/>
</dbReference>
<evidence type="ECO:0000256" key="6">
    <source>
        <dbReference type="ARBA" id="ARBA00022840"/>
    </source>
</evidence>
<dbReference type="Gramene" id="Manes.14G090900.12.v8.1">
    <property type="protein sequence ID" value="Manes.14G090900.12.v8.1.CDS.1"/>
    <property type="gene ID" value="Manes.14G090900.v8.1"/>
</dbReference>
<dbReference type="Proteomes" id="UP000091857">
    <property type="component" value="Chromosome 14"/>
</dbReference>
<evidence type="ECO:0000256" key="7">
    <source>
        <dbReference type="SAM" id="MobiDB-lite"/>
    </source>
</evidence>
<evidence type="ECO:0000313" key="9">
    <source>
        <dbReference type="EMBL" id="OAY31187.1"/>
    </source>
</evidence>
<dbReference type="GO" id="GO:0005524">
    <property type="term" value="F:ATP binding"/>
    <property type="evidence" value="ECO:0007669"/>
    <property type="project" value="UniProtKB-KW"/>
</dbReference>
<dbReference type="EC" id="2.7.1.67" evidence="2"/>
<dbReference type="AlphaFoldDB" id="A0A251JB40"/>
<dbReference type="CDD" id="cd17039">
    <property type="entry name" value="Ubl_ubiquitin_like"/>
    <property type="match status" value="1"/>
</dbReference>
<dbReference type="Pfam" id="PF00454">
    <property type="entry name" value="PI3_PI4_kinase"/>
    <property type="match status" value="1"/>
</dbReference>
<dbReference type="Gramene" id="Manes.14G090900.13.v8.1">
    <property type="protein sequence ID" value="Manes.14G090900.13.v8.1.CDS.1"/>
    <property type="gene ID" value="Manes.14G090900.v8.1"/>
</dbReference>
<keyword evidence="4" id="KW-0547">Nucleotide-binding</keyword>
<evidence type="ECO:0000256" key="5">
    <source>
        <dbReference type="ARBA" id="ARBA00022777"/>
    </source>
</evidence>
<dbReference type="PANTHER" id="PTHR45800:SF11">
    <property type="entry name" value="PHOSPHATIDYLINOSITOL 3-KINASE-RELATED PROTEIN KINASE"/>
    <property type="match status" value="1"/>
</dbReference>
<dbReference type="Gramene" id="Manes.14G090900.15.v8.1">
    <property type="protein sequence ID" value="Manes.14G090900.15.v8.1.CDS.1"/>
    <property type="gene ID" value="Manes.14G090900.v8.1"/>
</dbReference>
<dbReference type="Gramene" id="Manes.14G090900.14.v8.1">
    <property type="protein sequence ID" value="Manes.14G090900.14.v8.1.CDS.1"/>
    <property type="gene ID" value="Manes.14G090900.v8.1"/>
</dbReference>
<accession>A0A251JB40</accession>
<dbReference type="InterPro" id="IPR000403">
    <property type="entry name" value="PI3/4_kinase_cat_dom"/>
</dbReference>
<sequence length="654" mass="73160">MSRKLDSPVQTQMAVAVFKSPLSGEYHGNRKMEGKQPAGRRRIFVQTETGCVLGMELDRGDNAHTVKRRLQLALKVPTEESSLTFGDMVLNNDLSAVRNDCPLLLTRNCLHKSSSTPCLSPTAKEIQQRDRSGLVEILGQSNSFAKMKQLVKESIKAIKMGVDPIPVHSGLGGAYYFRNSKGESVAIVKPTDEEPFAPNNPKGFVGKALGQPGLKRSVRVGETGFREVAAYLLDYDHFANVPPTALVKITHSIFNVNDGVNGNKQHKKNQVSKIASFQQFIPHDFDASDHGTSSFPVSAVHRIGILDIRIFNTDRHAGNLLVRKLDRVGRFGQVELIPIDHGLCLPETLEDPYFEWIHWPQASIPFSEDEVEYIEKLDPDRDCDMLRRELPMIREACLRVLVLCTIFLKEAAAAGLCLAEIGEMMSREFRAGEEEPSELEVVCLEARRLIAEREVLSPGTDLGNEEFQFDIDYEETEFDFTPKMTTEDYMTRTPIQHGFGASNSRLPLSRLEESIEEEEEEEVEEEEEEEESMENGVGKDRVGGLPSPARLPIMSKLSMSLKNTTLGDKKQKCQKFSGVKPENGYFANTSSGHRSANEQLPASLSFVKLADMSEGEWTLFLDKFLELLPPAFAKRKSVTLGQRQMQRLGTSCQF</sequence>
<dbReference type="OrthoDB" id="5839at2759"/>
<keyword evidence="5" id="KW-0418">Kinase</keyword>
<comment type="similarity">
    <text evidence="1">Belongs to the PI3/PI4-kinase family. Type II PI4K subfamily.</text>
</comment>
<reference evidence="9 10" key="1">
    <citation type="submission" date="2016-02" db="EMBL/GenBank/DDBJ databases">
        <title>WGS assembly of Manihot esculenta.</title>
        <authorList>
            <person name="Bredeson J.V."/>
            <person name="Prochnik S.E."/>
            <person name="Lyons J.B."/>
            <person name="Schmutz J."/>
            <person name="Grimwood J."/>
            <person name="Vrebalov J."/>
            <person name="Bart R.S."/>
            <person name="Amuge T."/>
            <person name="Ferguson M.E."/>
            <person name="Green R."/>
            <person name="Putnam N."/>
            <person name="Stites J."/>
            <person name="Rounsley S."/>
            <person name="Rokhsar D.S."/>
        </authorList>
    </citation>
    <scope>NUCLEOTIDE SEQUENCE [LARGE SCALE GENOMIC DNA]</scope>
    <source>
        <strain evidence="10">cv. AM560-2</strain>
        <tissue evidence="9">Leaf</tissue>
    </source>
</reference>
<feature type="compositionally biased region" description="Acidic residues" evidence="7">
    <location>
        <begin position="514"/>
        <end position="533"/>
    </location>
</feature>
<evidence type="ECO:0000256" key="4">
    <source>
        <dbReference type="ARBA" id="ARBA00022741"/>
    </source>
</evidence>
<dbReference type="PROSITE" id="PS50290">
    <property type="entry name" value="PI3_4_KINASE_3"/>
    <property type="match status" value="1"/>
</dbReference>